<dbReference type="OrthoDB" id="8300106at2759"/>
<feature type="topological domain" description="Lumenal" evidence="17">
    <location>
        <begin position="143"/>
        <end position="185"/>
    </location>
</feature>
<feature type="transmembrane region" description="Helical" evidence="19">
    <location>
        <begin position="42"/>
        <end position="61"/>
    </location>
</feature>
<dbReference type="FunFam" id="1.20.120.1630:FF:000005">
    <property type="entry name" value="Phosphatidylethanolamine N-methyltransferase"/>
    <property type="match status" value="1"/>
</dbReference>
<feature type="region of interest" description="Disordered" evidence="18">
    <location>
        <begin position="216"/>
        <end position="248"/>
    </location>
</feature>
<dbReference type="GO" id="GO:0032259">
    <property type="term" value="P:methylation"/>
    <property type="evidence" value="ECO:0007669"/>
    <property type="project" value="UniProtKB-KW"/>
</dbReference>
<evidence type="ECO:0000256" key="8">
    <source>
        <dbReference type="ARBA" id="ARBA00022824"/>
    </source>
</evidence>
<evidence type="ECO:0000256" key="7">
    <source>
        <dbReference type="ARBA" id="ARBA00022692"/>
    </source>
</evidence>
<keyword evidence="21" id="KW-1185">Reference proteome</keyword>
<accession>A0A7D8Z6B4</accession>
<dbReference type="GO" id="GO:0000773">
    <property type="term" value="F:phosphatidyl-N-methylethanolamine N-methyltransferase activity"/>
    <property type="evidence" value="ECO:0007669"/>
    <property type="project" value="UniProtKB-UniRule"/>
</dbReference>
<evidence type="ECO:0000313" key="20">
    <source>
        <dbReference type="EMBL" id="TXT13434.1"/>
    </source>
</evidence>
<evidence type="ECO:0000256" key="4">
    <source>
        <dbReference type="ARBA" id="ARBA00022603"/>
    </source>
</evidence>
<proteinExistence type="inferred from homology"/>
<organism evidence="20 21">
    <name type="scientific">Vanrija humicola</name>
    <name type="common">Yeast</name>
    <name type="synonym">Cryptococcus humicola</name>
    <dbReference type="NCBI Taxonomy" id="5417"/>
    <lineage>
        <taxon>Eukaryota</taxon>
        <taxon>Fungi</taxon>
        <taxon>Dikarya</taxon>
        <taxon>Basidiomycota</taxon>
        <taxon>Agaricomycotina</taxon>
        <taxon>Tremellomycetes</taxon>
        <taxon>Trichosporonales</taxon>
        <taxon>Trichosporonaceae</taxon>
        <taxon>Vanrija</taxon>
    </lineage>
</organism>
<dbReference type="PANTHER" id="PTHR15458:SF5">
    <property type="entry name" value="PHOSPHATIDYLETHANOLAMINE N-METHYLTRANSFERASE"/>
    <property type="match status" value="1"/>
</dbReference>
<dbReference type="GO" id="GO:0005789">
    <property type="term" value="C:endoplasmic reticulum membrane"/>
    <property type="evidence" value="ECO:0007669"/>
    <property type="project" value="UniProtKB-SubCell"/>
</dbReference>
<evidence type="ECO:0000256" key="15">
    <source>
        <dbReference type="ARBA" id="ARBA00051252"/>
    </source>
</evidence>
<evidence type="ECO:0000256" key="1">
    <source>
        <dbReference type="ARBA" id="ARBA00004969"/>
    </source>
</evidence>
<comment type="catalytic activity">
    <reaction evidence="16 17">
        <text>a 1,2-diacyl-sn-glycero-3-phospho-N-methylethanolamine + S-adenosyl-L-methionine = a 1,2-diacyl-sn-glycero-3-phospho-N,N-dimethylethanolamine + S-adenosyl-L-homocysteine + H(+)</text>
        <dbReference type="Rhea" id="RHEA:32735"/>
        <dbReference type="ChEBI" id="CHEBI:15378"/>
        <dbReference type="ChEBI" id="CHEBI:57856"/>
        <dbReference type="ChEBI" id="CHEBI:59789"/>
        <dbReference type="ChEBI" id="CHEBI:64572"/>
        <dbReference type="ChEBI" id="CHEBI:64573"/>
        <dbReference type="EC" id="2.1.1.71"/>
    </reaction>
</comment>
<dbReference type="GO" id="GO:0006656">
    <property type="term" value="P:phosphatidylcholine biosynthetic process"/>
    <property type="evidence" value="ECO:0007669"/>
    <property type="project" value="UniProtKB-UniRule"/>
</dbReference>
<dbReference type="PANTHER" id="PTHR15458">
    <property type="entry name" value="PHOSPHATIDYLETHANOLAMINE N-METHYLTRANSFERASE"/>
    <property type="match status" value="1"/>
</dbReference>
<feature type="binding site" evidence="17">
    <location>
        <begin position="208"/>
        <end position="209"/>
    </location>
    <ligand>
        <name>S-adenosyl-L-methionine</name>
        <dbReference type="ChEBI" id="CHEBI:59789"/>
    </ligand>
</feature>
<evidence type="ECO:0000256" key="13">
    <source>
        <dbReference type="ARBA" id="ARBA00023209"/>
    </source>
</evidence>
<keyword evidence="9 17" id="KW-1133">Transmembrane helix</keyword>
<dbReference type="GO" id="GO:0031966">
    <property type="term" value="C:mitochondrial membrane"/>
    <property type="evidence" value="ECO:0007669"/>
    <property type="project" value="UniProtKB-SubCell"/>
</dbReference>
<evidence type="ECO:0000256" key="18">
    <source>
        <dbReference type="SAM" id="MobiDB-lite"/>
    </source>
</evidence>
<evidence type="ECO:0000256" key="14">
    <source>
        <dbReference type="ARBA" id="ARBA00023264"/>
    </source>
</evidence>
<keyword evidence="6 17" id="KW-0949">S-adenosyl-L-methionine</keyword>
<dbReference type="InterPro" id="IPR007318">
    <property type="entry name" value="Phopholipid_MeTrfase"/>
</dbReference>
<keyword evidence="14 17" id="KW-1208">Phospholipid metabolism</keyword>
<evidence type="ECO:0000256" key="9">
    <source>
        <dbReference type="ARBA" id="ARBA00022989"/>
    </source>
</evidence>
<feature type="transmembrane region" description="Helical" evidence="19">
    <location>
        <begin position="73"/>
        <end position="94"/>
    </location>
</feature>
<evidence type="ECO:0000256" key="10">
    <source>
        <dbReference type="ARBA" id="ARBA00023098"/>
    </source>
</evidence>
<feature type="transmembrane region" description="Helical" evidence="19">
    <location>
        <begin position="191"/>
        <end position="209"/>
    </location>
</feature>
<comment type="pathway">
    <text evidence="2">Lipid metabolism.</text>
</comment>
<comment type="pathway">
    <text evidence="1 17">Phospholipid metabolism; phosphatidylcholine biosynthesis.</text>
</comment>
<comment type="similarity">
    <text evidence="17">Belongs to the class VI-like SAM-binding methyltransferase superfamily. PEMT/PEM2 methyltransferase family.</text>
</comment>
<dbReference type="HAMAP" id="MF_03216">
    <property type="entry name" value="PLMT"/>
    <property type="match status" value="1"/>
</dbReference>
<dbReference type="Gene3D" id="1.20.120.1630">
    <property type="match status" value="1"/>
</dbReference>
<dbReference type="EC" id="2.1.1.71" evidence="17"/>
<feature type="topological domain" description="Cytoplasmic" evidence="17">
    <location>
        <begin position="207"/>
        <end position="308"/>
    </location>
</feature>
<keyword evidence="11 17" id="KW-0496">Mitochondrion</keyword>
<dbReference type="AlphaFoldDB" id="A0A7D8Z6B4"/>
<feature type="transmembrane region" description="Helical" evidence="19">
    <location>
        <begin position="119"/>
        <end position="147"/>
    </location>
</feature>
<keyword evidence="5 17" id="KW-0808">Transferase</keyword>
<feature type="topological domain" description="Lumenal" evidence="17">
    <location>
        <begin position="1"/>
        <end position="40"/>
    </location>
</feature>
<keyword evidence="13 17" id="KW-0594">Phospholipid biosynthesis</keyword>
<comment type="catalytic activity">
    <reaction evidence="15">
        <text>a 1,2-diacyl-sn-glycero-3-phospho-N,N-dimethylethanolamine + S-adenosyl-L-methionine = a 1,2-diacyl-sn-glycero-3-phosphocholine + S-adenosyl-L-homocysteine + H(+)</text>
        <dbReference type="Rhea" id="RHEA:32739"/>
        <dbReference type="ChEBI" id="CHEBI:15378"/>
        <dbReference type="ChEBI" id="CHEBI:57643"/>
        <dbReference type="ChEBI" id="CHEBI:57856"/>
        <dbReference type="ChEBI" id="CHEBI:59789"/>
        <dbReference type="ChEBI" id="CHEBI:64572"/>
        <dbReference type="EC" id="2.1.1.71"/>
    </reaction>
</comment>
<evidence type="ECO:0000256" key="6">
    <source>
        <dbReference type="ARBA" id="ARBA00022691"/>
    </source>
</evidence>
<evidence type="ECO:0000256" key="19">
    <source>
        <dbReference type="SAM" id="Phobius"/>
    </source>
</evidence>
<feature type="transmembrane region" description="Helical" evidence="19">
    <location>
        <begin position="168"/>
        <end position="185"/>
    </location>
</feature>
<dbReference type="Pfam" id="PF04191">
    <property type="entry name" value="PEMT"/>
    <property type="match status" value="1"/>
</dbReference>
<comment type="function">
    <text evidence="17">Catalyzes the second two steps of the methylation pathway of phosphatidylcholine biosynthesis, the SAM-dependent methylation of phosphatidylmonomethylethanolamine (PMME) to phosphatidyldimethylethanolamine (PDME) and of PDME to phosphatidylcholine (PC).</text>
</comment>
<keyword evidence="7 17" id="KW-0812">Transmembrane</keyword>
<evidence type="ECO:0000313" key="21">
    <source>
        <dbReference type="Proteomes" id="UP000473826"/>
    </source>
</evidence>
<feature type="intramembrane region" description="Helical" evidence="17">
    <location>
        <begin position="41"/>
        <end position="61"/>
    </location>
</feature>
<keyword evidence="8 17" id="KW-0256">Endoplasmic reticulum</keyword>
<evidence type="ECO:0000256" key="16">
    <source>
        <dbReference type="ARBA" id="ARBA00052459"/>
    </source>
</evidence>
<feature type="binding site" evidence="17">
    <location>
        <begin position="126"/>
        <end position="128"/>
    </location>
    <ligand>
        <name>S-adenosyl-L-methionine</name>
        <dbReference type="ChEBI" id="CHEBI:59789"/>
    </ligand>
</feature>
<dbReference type="UniPathway" id="UPA00753"/>
<dbReference type="EMBL" id="QKWK01000002">
    <property type="protein sequence ID" value="TXT13434.1"/>
    <property type="molecule type" value="Genomic_DNA"/>
</dbReference>
<keyword evidence="10 17" id="KW-0443">Lipid metabolism</keyword>
<dbReference type="InterPro" id="IPR024960">
    <property type="entry name" value="PEMT/MFAP"/>
</dbReference>
<sequence>MAVYEEIIAYIPPKVAAYLPLSNAGYVYADSLASAIDVAQPSLWLAVAAIIFNPLYWNITARNEYRNHTLRKALGGSLPATYFFFVTIFSLGILRDHLYQDALRHQPHLAVLAQPAFKALAVALFVSGQVFVVTSIYALGIVGTYLGDYCGILMKERVTCFPFNVLEDPMYVGSALAFLGTAIWYESPAGILLSALVWVVYSIALRYEGKDKADKPEKKDVAAAAVPQTPRKSSRIADKTDSDVSSSAAATATKLKAAAASATAEANGTATPRRRTRKSVAPSELEGTPQRVTRSRSRAHGSAGEDTD</sequence>
<feature type="compositionally biased region" description="Low complexity" evidence="18">
    <location>
        <begin position="260"/>
        <end position="271"/>
    </location>
</feature>
<name>A0A7D8Z6B4_VANHU</name>
<comment type="caution">
    <text evidence="20">The sequence shown here is derived from an EMBL/GenBank/DDBJ whole genome shotgun (WGS) entry which is preliminary data.</text>
</comment>
<gene>
    <name evidence="20" type="ORF">VHUM_00801</name>
</gene>
<keyword evidence="3 17" id="KW-0444">Lipid biosynthesis</keyword>
<dbReference type="PROSITE" id="PS51599">
    <property type="entry name" value="SAM_PEMT_PEM2"/>
    <property type="match status" value="1"/>
</dbReference>
<reference evidence="20 21" key="1">
    <citation type="journal article" date="2019" name="PLoS Genet.">
        <title>Convergent evolution of linked mating-type loci in basidiomycete fungi.</title>
        <authorList>
            <person name="Sun S."/>
            <person name="Coelho M.A."/>
            <person name="Heitman J."/>
            <person name="Nowrousian M."/>
        </authorList>
    </citation>
    <scope>NUCLEOTIDE SEQUENCE [LARGE SCALE GENOMIC DNA]</scope>
    <source>
        <strain evidence="20 21">CBS 4282</strain>
    </source>
</reference>
<evidence type="ECO:0000256" key="2">
    <source>
        <dbReference type="ARBA" id="ARBA00005189"/>
    </source>
</evidence>
<dbReference type="Proteomes" id="UP000473826">
    <property type="component" value="Unassembled WGS sequence"/>
</dbReference>
<feature type="topological domain" description="Cytoplasmic" evidence="17">
    <location>
        <begin position="95"/>
        <end position="121"/>
    </location>
</feature>
<evidence type="ECO:0000256" key="3">
    <source>
        <dbReference type="ARBA" id="ARBA00022516"/>
    </source>
</evidence>
<feature type="region of interest" description="Disordered" evidence="18">
    <location>
        <begin position="260"/>
        <end position="308"/>
    </location>
</feature>
<comment type="subcellular location">
    <subcellularLocation>
        <location evidence="17">Endoplasmic reticulum membrane</location>
        <topology evidence="17">Multi-pass membrane protein</topology>
    </subcellularLocation>
    <subcellularLocation>
        <location evidence="17">Mitochondrion membrane</location>
        <topology evidence="17">Multi-pass membrane protein</topology>
    </subcellularLocation>
</comment>
<protein>
    <recommendedName>
        <fullName evidence="17">Phosphatidyl-N-methylethanolamine N-methyltransferase</fullName>
        <ecNumber evidence="17">2.1.1.71</ecNumber>
    </recommendedName>
    <alternativeName>
        <fullName evidence="17">Phospholipid methyltransferase</fullName>
        <shortName evidence="17">PLMT</shortName>
    </alternativeName>
</protein>
<evidence type="ECO:0000256" key="11">
    <source>
        <dbReference type="ARBA" id="ARBA00023128"/>
    </source>
</evidence>
<keyword evidence="4 17" id="KW-0489">Methyltransferase</keyword>
<evidence type="ECO:0000256" key="5">
    <source>
        <dbReference type="ARBA" id="ARBA00022679"/>
    </source>
</evidence>
<evidence type="ECO:0000256" key="17">
    <source>
        <dbReference type="HAMAP-Rule" id="MF_03216"/>
    </source>
</evidence>
<keyword evidence="12 17" id="KW-0472">Membrane</keyword>
<evidence type="ECO:0000256" key="12">
    <source>
        <dbReference type="ARBA" id="ARBA00023136"/>
    </source>
</evidence>
<feature type="topological domain" description="Lumenal" evidence="17">
    <location>
        <begin position="62"/>
        <end position="73"/>
    </location>
</feature>